<sequence>MAIMSRGRPEKPFRPKNTKGGTPSSRKHHFESFSQRIAKLNIDPVRRVRRPTDDDGDVTANFSYFKTSLDDWRDRNISEGFTKFSREVNSLSESLPQILHHGDRILDILLEYIEKGDIWSLEPLLSLVGHFAHDLGVRFEKHFARTVSTVSQLAAARQEPEIIEWSFTCLAWLFKYLSRLLVPDLRPLFDLMAPLLGKRQQKYFVMRFAAESLSFLFRKAAASYHRDKAPLENIFEHIVKDLQSFSDQKNIDQYKQGLMVLITESVKGVQNGVHSGGQVIVQELMSQSYASLKSSEYQELSSSIEDVLKGVVTALIHHTNSTTFKPLLTAVLGQIRLHDSPEREDCIRLSAQLIFLVSGVRKGNRVEDWKDVLETLDSITAGIEENRYKTASADVLSAYAVVFQSCPLESSISHLGVLERFTTEPWESHFLPFCMFFAKLGPERFGTLVLPHFRRFIASKWQTYGDELCVILPRLAQSSAVPSQSLKCPLDWQEHAVTLLNTVAETTHIHEDVLVYKFNGFISASQTLVISSSHKENILKFLSSLFNRVLHSPQSSTESPRNIFALGTGFSYLIENGHDFESLQGQWQPLCSSSASYENHVHYWQALLSLITKAPKALDFKGPHMDILKAALLPCLGSPSHALRLAALEVLSVIVSTLQDEISEILSTAILIEESPIGIETSRSLSMNMRKLATTYKSVASDPWLSTAIPHFCFGLLHVKFTQLWDDSCSALKEMCATSEGEAAVSQIAFAWLESIPDHPEVQTPKDDEAKSTARMSEFECSNVNHLSIVIEDSQKIHDEASSQLKDLFDTQHQPVHLISPANRTQALRVLNAIPQVAEKRSRLLVPVLLDWVSHTDPHAHLESPEDDAVGVEDAQPLRWARKEQKAMLLLFAQFVNPKVLYKSNEVYSTLLSLLENGDVEIQKSALKAILTWKNAAVNRYEENLFNLLDEARFREQISVFLDIGNDEDNIQEDHREALLPIILRLLFGRVVSRSGSASGKRGQESRRKAVFIALTRLGEGSTAQFLDIALSHLKDISIAQNEVLSEEIIRQDILEPRKHFGLLNMFEDFISTLQATVLPYVPRIVDPLLYCLIRASRGISEHDVGVSLPQHSPLSLLKSIRQVGFHSLNMLFESCSDFAWKPYVPVIIQELVEPRLERLPNETAHSISGLLRLFSVWAKSLSTALFLVNNNPDVLTKILECLEVPSAKDEVKLFVLNDILRSIVKLVDIGNEVSTANADDLRDEVRVRILEPYSNTFLTQIGNLLRKSPSKDLLETAVGCVADLAPFVVGSSESQNLIEIATFLLRQPTKRVNPQTKGTLLKILHEFIPRCDLAATGIFDDIFSVTSSLFAFFKDRPNRQVLCAIMKDLSGSHFDLQEVADICTGLNSFSIDRLDEPDFERRSRAFGVVNEEHYSSYTVRQWRPLVFNMLYYIKDSEELSIRVNASYSLRRFIEAASTDSNSSSIDDFKGLISETILPGLQQGFREHSELVRSEYLSVLAQLVRRFPTWSPVSDLHILLAGDDDEASFFTNVLHIQQHRRSRALRRLATEAQTGQIGSGNLAHLFIPLIEHFIFDKSDDESAHNLAGEAIRTISSLAQYLEWPQYRALLVRFSSYIKSKEDMEKTVIRLVGGIMDALSHAGISKGYIEPRSTPEAKEVDPPITTDADPANGIDAEIAITLSLPQTKLAMTLPAQGKLSHDLLSNILPSLMDFLNKKDESTVSLRVPIAVAVTKVLRVLPPDQFAEKLPSVLLDVCHILKSKSQDARDMTRNTLGEIATLIGPTYFGFILKALRGALQRGYQLHVLSFTMHTLLNKISTPTDDLAYQLAPGDLDYCLRDIVAIIMDDIFGVTGQEKDAEEYISKMREVKSSKSFDSMELIAKGTTLNHLVDLVRPIMALLLEKLNIKMARKIDELLRRIGLGIQLNAAVKNRDILVFCYQLIQEVNDMQHQSSTPDDDERTKRYLITMKSSRGSGKGARASHFYKMIRFSMDILQSVLRKQDSLQTPQNVAGFIPIISNFLIQGQEEVQVSAMRLLTTIIKVPLPLIDKNAPLYVAEAVQSIKNSPSSNTELAQAALKLISAILRERRDVKVKEKDIAYLLKQLKPDLDEPDRQGVTFNFLRAVMARKIAIPEVYEVIDVVAAMMVTNQTRGSRDAARSVYFQFFMEYPQAEKRFEKQLEFLIKNLSYKYVEGRQSVMEVVNLLVTKVGDKKIQEILKLVFIPLAVQMFNDESKECREMASALLKKVFERADGEETKRIIEQLKRWMEQDNKGLKRLSMQSFGLFVEVTEGQSKEVGYVLDHIEQNIADHADLDEDGSWELVFYSLNTFSKLCKYAPSKTFAVGMEGLWASVRRCISFPHVWVKVTAARLIQRYFGDFASKNAETGLDSLPLIGSGGLELNGGEMLDIMNGTIKVLRVPKSSDELSRVSEELCADSIRNLAFLARCFAANGLKYNRRKVTADENEDEEEEEGPAQDSDPDDFNGFSPEPETLPTALHTLLSRLAHLLRSETKIMRLEALFPKTATLALLFSLCSSLPTESLKPSLPLLLSPLLTLIDPATTVPRSTDPAFNDAYKALTEKAQEILATLQKRLGTTAYVAVVGEVQRGIRERRDGRRAKRRVEAVSKPEEFGREKRRRQDVKRVKRKEKGSEARGARRGW</sequence>
<feature type="region of interest" description="Disordered" evidence="1">
    <location>
        <begin position="1"/>
        <end position="29"/>
    </location>
</feature>
<dbReference type="InterPro" id="IPR011989">
    <property type="entry name" value="ARM-like"/>
</dbReference>
<dbReference type="SUPFAM" id="SSF48371">
    <property type="entry name" value="ARM repeat"/>
    <property type="match status" value="3"/>
</dbReference>
<feature type="domain" description="U3 small nucleolar RNA-associated protein 20" evidence="3">
    <location>
        <begin position="1716"/>
        <end position="1942"/>
    </location>
</feature>
<evidence type="ECO:0000259" key="2">
    <source>
        <dbReference type="Pfam" id="PF07539"/>
    </source>
</evidence>
<dbReference type="GO" id="GO:0030686">
    <property type="term" value="C:90S preribosome"/>
    <property type="evidence" value="ECO:0007669"/>
    <property type="project" value="TreeGrafter"/>
</dbReference>
<feature type="region of interest" description="Disordered" evidence="1">
    <location>
        <begin position="2459"/>
        <end position="2489"/>
    </location>
</feature>
<dbReference type="Pfam" id="PF20416">
    <property type="entry name" value="UTP20"/>
    <property type="match status" value="1"/>
</dbReference>
<proteinExistence type="predicted"/>
<dbReference type="PANTHER" id="PTHR17695">
    <property type="entry name" value="SMALL SUBUNIT PROCESSOME COMPONENT 20 HOMOLOG"/>
    <property type="match status" value="1"/>
</dbReference>
<evidence type="ECO:0000256" key="1">
    <source>
        <dbReference type="SAM" id="MobiDB-lite"/>
    </source>
</evidence>
<name>A0A6A6QS45_9PEZI</name>
<dbReference type="Pfam" id="PF07539">
    <property type="entry name" value="UTP20_N"/>
    <property type="match status" value="1"/>
</dbReference>
<evidence type="ECO:0000259" key="3">
    <source>
        <dbReference type="Pfam" id="PF20416"/>
    </source>
</evidence>
<dbReference type="InterPro" id="IPR016024">
    <property type="entry name" value="ARM-type_fold"/>
</dbReference>
<dbReference type="Gene3D" id="1.25.10.10">
    <property type="entry name" value="Leucine-rich Repeat Variant"/>
    <property type="match status" value="3"/>
</dbReference>
<organism evidence="4 5">
    <name type="scientific">Lophium mytilinum</name>
    <dbReference type="NCBI Taxonomy" id="390894"/>
    <lineage>
        <taxon>Eukaryota</taxon>
        <taxon>Fungi</taxon>
        <taxon>Dikarya</taxon>
        <taxon>Ascomycota</taxon>
        <taxon>Pezizomycotina</taxon>
        <taxon>Dothideomycetes</taxon>
        <taxon>Pleosporomycetidae</taxon>
        <taxon>Mytilinidiales</taxon>
        <taxon>Mytilinidiaceae</taxon>
        <taxon>Lophium</taxon>
    </lineage>
</organism>
<feature type="compositionally biased region" description="Basic and acidic residues" evidence="1">
    <location>
        <begin position="2620"/>
        <end position="2632"/>
    </location>
</feature>
<feature type="region of interest" description="Disordered" evidence="1">
    <location>
        <begin position="2611"/>
        <end position="2659"/>
    </location>
</feature>
<keyword evidence="5" id="KW-1185">Reference proteome</keyword>
<feature type="domain" description="U3 small nucleolar RNA-associated protein 20 N-terminal" evidence="2">
    <location>
        <begin position="879"/>
        <end position="1488"/>
    </location>
</feature>
<dbReference type="EMBL" id="MU004189">
    <property type="protein sequence ID" value="KAF2495241.1"/>
    <property type="molecule type" value="Genomic_DNA"/>
</dbReference>
<feature type="compositionally biased region" description="Basic and acidic residues" evidence="1">
    <location>
        <begin position="2648"/>
        <end position="2659"/>
    </location>
</feature>
<gene>
    <name evidence="4" type="ORF">BU16DRAFT_509945</name>
</gene>
<evidence type="ECO:0000313" key="5">
    <source>
        <dbReference type="Proteomes" id="UP000799750"/>
    </source>
</evidence>
<accession>A0A6A6QS45</accession>
<dbReference type="InterPro" id="IPR011430">
    <property type="entry name" value="UTP20_N"/>
</dbReference>
<dbReference type="InterPro" id="IPR052575">
    <property type="entry name" value="SSU_processome_comp_20"/>
</dbReference>
<reference evidence="4" key="1">
    <citation type="journal article" date="2020" name="Stud. Mycol.">
        <title>101 Dothideomycetes genomes: a test case for predicting lifestyles and emergence of pathogens.</title>
        <authorList>
            <person name="Haridas S."/>
            <person name="Albert R."/>
            <person name="Binder M."/>
            <person name="Bloem J."/>
            <person name="Labutti K."/>
            <person name="Salamov A."/>
            <person name="Andreopoulos B."/>
            <person name="Baker S."/>
            <person name="Barry K."/>
            <person name="Bills G."/>
            <person name="Bluhm B."/>
            <person name="Cannon C."/>
            <person name="Castanera R."/>
            <person name="Culley D."/>
            <person name="Daum C."/>
            <person name="Ezra D."/>
            <person name="Gonzalez J."/>
            <person name="Henrissat B."/>
            <person name="Kuo A."/>
            <person name="Liang C."/>
            <person name="Lipzen A."/>
            <person name="Lutzoni F."/>
            <person name="Magnuson J."/>
            <person name="Mondo S."/>
            <person name="Nolan M."/>
            <person name="Ohm R."/>
            <person name="Pangilinan J."/>
            <person name="Park H.-J."/>
            <person name="Ramirez L."/>
            <person name="Alfaro M."/>
            <person name="Sun H."/>
            <person name="Tritt A."/>
            <person name="Yoshinaga Y."/>
            <person name="Zwiers L.-H."/>
            <person name="Turgeon B."/>
            <person name="Goodwin S."/>
            <person name="Spatafora J."/>
            <person name="Crous P."/>
            <person name="Grigoriev I."/>
        </authorList>
    </citation>
    <scope>NUCLEOTIDE SEQUENCE</scope>
    <source>
        <strain evidence="4">CBS 269.34</strain>
    </source>
</reference>
<dbReference type="InterPro" id="IPR046523">
    <property type="entry name" value="UTP20_dom"/>
</dbReference>
<dbReference type="PANTHER" id="PTHR17695:SF11">
    <property type="entry name" value="SMALL SUBUNIT PROCESSOME COMPONENT 20 HOMOLOG"/>
    <property type="match status" value="1"/>
</dbReference>
<dbReference type="Proteomes" id="UP000799750">
    <property type="component" value="Unassembled WGS sequence"/>
</dbReference>
<dbReference type="GO" id="GO:0032040">
    <property type="term" value="C:small-subunit processome"/>
    <property type="evidence" value="ECO:0007669"/>
    <property type="project" value="TreeGrafter"/>
</dbReference>
<protein>
    <submittedName>
        <fullName evidence="4">Uncharacterized protein</fullName>
    </submittedName>
</protein>
<evidence type="ECO:0000313" key="4">
    <source>
        <dbReference type="EMBL" id="KAF2495241.1"/>
    </source>
</evidence>
<dbReference type="OrthoDB" id="360653at2759"/>
<feature type="compositionally biased region" description="Basic residues" evidence="1">
    <location>
        <begin position="2633"/>
        <end position="2647"/>
    </location>
</feature>
<feature type="compositionally biased region" description="Acidic residues" evidence="1">
    <location>
        <begin position="2462"/>
        <end position="2481"/>
    </location>
</feature>